<comment type="catalytic activity">
    <reaction evidence="6">
        <text>N,N-dimethylethanolamine phosphate + S-adenosyl-L-methionine = phosphocholine + S-adenosyl-L-homocysteine + H(+)</text>
        <dbReference type="Rhea" id="RHEA:25325"/>
        <dbReference type="ChEBI" id="CHEBI:15378"/>
        <dbReference type="ChEBI" id="CHEBI:57856"/>
        <dbReference type="ChEBI" id="CHEBI:58641"/>
        <dbReference type="ChEBI" id="CHEBI:59789"/>
        <dbReference type="ChEBI" id="CHEBI:295975"/>
        <dbReference type="EC" id="2.1.1.103"/>
    </reaction>
    <physiologicalReaction direction="left-to-right" evidence="6">
        <dbReference type="Rhea" id="RHEA:25326"/>
    </physiologicalReaction>
</comment>
<gene>
    <name evidence="10" type="ORF">OLEA9_A088450</name>
</gene>
<dbReference type="PROSITE" id="PS51582">
    <property type="entry name" value="SAM_PEAMT"/>
    <property type="match status" value="1"/>
</dbReference>
<evidence type="ECO:0000256" key="3">
    <source>
        <dbReference type="ARBA" id="ARBA00022603"/>
    </source>
</evidence>
<dbReference type="PANTHER" id="PTHR44307">
    <property type="entry name" value="PHOSPHOETHANOLAMINE METHYLTRANSFERASE"/>
    <property type="match status" value="1"/>
</dbReference>
<evidence type="ECO:0000256" key="1">
    <source>
        <dbReference type="ARBA" id="ARBA00004969"/>
    </source>
</evidence>
<evidence type="ECO:0000256" key="4">
    <source>
        <dbReference type="ARBA" id="ARBA00022679"/>
    </source>
</evidence>
<feature type="domain" description="Methyltransferase" evidence="9">
    <location>
        <begin position="55"/>
        <end position="150"/>
    </location>
</feature>
<dbReference type="PANTHER" id="PTHR44307:SF2">
    <property type="entry name" value="PHOSPHOETHANOLAMINE METHYLTRANSFERASE ISOFORM X1"/>
    <property type="match status" value="1"/>
</dbReference>
<dbReference type="GO" id="GO:0000234">
    <property type="term" value="F:phosphoethanolamine N-methyltransferase activity"/>
    <property type="evidence" value="ECO:0007669"/>
    <property type="project" value="UniProtKB-EC"/>
</dbReference>
<dbReference type="EMBL" id="CACTIH010002079">
    <property type="protein sequence ID" value="CAA2972998.1"/>
    <property type="molecule type" value="Genomic_DNA"/>
</dbReference>
<organism evidence="10 11">
    <name type="scientific">Olea europaea subsp. europaea</name>
    <dbReference type="NCBI Taxonomy" id="158383"/>
    <lineage>
        <taxon>Eukaryota</taxon>
        <taxon>Viridiplantae</taxon>
        <taxon>Streptophyta</taxon>
        <taxon>Embryophyta</taxon>
        <taxon>Tracheophyta</taxon>
        <taxon>Spermatophyta</taxon>
        <taxon>Magnoliopsida</taxon>
        <taxon>eudicotyledons</taxon>
        <taxon>Gunneridae</taxon>
        <taxon>Pentapetalae</taxon>
        <taxon>asterids</taxon>
        <taxon>lamiids</taxon>
        <taxon>Lamiales</taxon>
        <taxon>Oleaceae</taxon>
        <taxon>Oleeae</taxon>
        <taxon>Olea</taxon>
    </lineage>
</organism>
<sequence>MAAIQERELQKNYWIKHSADLSVEAMMLDSKASDIDKEERPEVISLLPPYEGKSVLELGAGIGRFTGELAKRASQLVALDFIESVINKNQSMNGHYKNVKFMCADVASPDLKFSEESVDLIFSNWLLMYLSDTEVESLVERMIKWLKVGGYIFFRESCFHQSGDHKRKNNPTHYREPRFYTKVFKESQVYDSSGSSYELALVSCKCIGAYVTNKKIQNQICWIWQKVSSEDDRGFQRFLDTVQYKSKGILRYERVFGRGFVSTGGIDTTREFVTKLDLKPGQKVLDVGSGIGGGDFYMAEEYGVHVVGIDLSINMISFALERAIGLKCAVEFEVADCTKKTYPDATFDVIYSRDTILHIQDKPALFKSFYKWLKPGGRVLISDYFKSSKSPSIDFELYIKQRGYDLHDIQTYGQMLRDAGFDEVIAEDRTDQFIKVLEKELATLEKDKAAFIQDFSEEDYNEIVGGWKSKLIRSSSGEQRWGLFIAHKK</sequence>
<dbReference type="CDD" id="cd02440">
    <property type="entry name" value="AdoMet_MTases"/>
    <property type="match status" value="2"/>
</dbReference>
<dbReference type="GO" id="GO:0006656">
    <property type="term" value="P:phosphatidylcholine biosynthetic process"/>
    <property type="evidence" value="ECO:0007669"/>
    <property type="project" value="InterPro"/>
</dbReference>
<protein>
    <recommendedName>
        <fullName evidence="5">phosphoethanolamine N-methyltransferase</fullName>
        <ecNumber evidence="5">2.1.1.103</ecNumber>
    </recommendedName>
</protein>
<dbReference type="OrthoDB" id="8300214at2759"/>
<comment type="pathway">
    <text evidence="2">Lipid metabolism.</text>
</comment>
<dbReference type="Gramene" id="OE9A088450T1">
    <property type="protein sequence ID" value="OE9A088450C1"/>
    <property type="gene ID" value="OE9A088450"/>
</dbReference>
<keyword evidence="4" id="KW-0808">Transferase</keyword>
<keyword evidence="3" id="KW-0489">Methyltransferase</keyword>
<dbReference type="SUPFAM" id="SSF53335">
    <property type="entry name" value="S-adenosyl-L-methionine-dependent methyltransferases"/>
    <property type="match status" value="2"/>
</dbReference>
<evidence type="ECO:0000256" key="7">
    <source>
        <dbReference type="ARBA" id="ARBA00047622"/>
    </source>
</evidence>
<comment type="catalytic activity">
    <reaction evidence="7">
        <text>phosphoethanolamine + S-adenosyl-L-methionine = N-methylethanolamine phosphate + S-adenosyl-L-homocysteine + H(+)</text>
        <dbReference type="Rhea" id="RHEA:20365"/>
        <dbReference type="ChEBI" id="CHEBI:15378"/>
        <dbReference type="ChEBI" id="CHEBI:57781"/>
        <dbReference type="ChEBI" id="CHEBI:57856"/>
        <dbReference type="ChEBI" id="CHEBI:58190"/>
        <dbReference type="ChEBI" id="CHEBI:59789"/>
        <dbReference type="EC" id="2.1.1.103"/>
    </reaction>
    <physiologicalReaction direction="left-to-right" evidence="7">
        <dbReference type="Rhea" id="RHEA:20366"/>
    </physiologicalReaction>
</comment>
<dbReference type="InterPro" id="IPR029063">
    <property type="entry name" value="SAM-dependent_MTases_sf"/>
</dbReference>
<dbReference type="GO" id="GO:0032259">
    <property type="term" value="P:methylation"/>
    <property type="evidence" value="ECO:0007669"/>
    <property type="project" value="UniProtKB-KW"/>
</dbReference>
<dbReference type="Gene3D" id="3.40.50.150">
    <property type="entry name" value="Vaccinia Virus protein VP39"/>
    <property type="match status" value="2"/>
</dbReference>
<evidence type="ECO:0000313" key="10">
    <source>
        <dbReference type="EMBL" id="CAA2972998.1"/>
    </source>
</evidence>
<dbReference type="InterPro" id="IPR041698">
    <property type="entry name" value="Methyltransf_25"/>
</dbReference>
<evidence type="ECO:0000256" key="8">
    <source>
        <dbReference type="ARBA" id="ARBA00047841"/>
    </source>
</evidence>
<proteinExistence type="predicted"/>
<dbReference type="Pfam" id="PF13649">
    <property type="entry name" value="Methyltransf_25"/>
    <property type="match status" value="1"/>
</dbReference>
<dbReference type="Pfam" id="PF13489">
    <property type="entry name" value="Methyltransf_23"/>
    <property type="match status" value="1"/>
</dbReference>
<comment type="catalytic activity">
    <reaction evidence="8">
        <text>N-methylethanolamine phosphate + S-adenosyl-L-methionine = N,N-dimethylethanolamine phosphate + S-adenosyl-L-homocysteine + H(+)</text>
        <dbReference type="Rhea" id="RHEA:25321"/>
        <dbReference type="ChEBI" id="CHEBI:15378"/>
        <dbReference type="ChEBI" id="CHEBI:57781"/>
        <dbReference type="ChEBI" id="CHEBI:57856"/>
        <dbReference type="ChEBI" id="CHEBI:58641"/>
        <dbReference type="ChEBI" id="CHEBI:59789"/>
        <dbReference type="EC" id="2.1.1.103"/>
    </reaction>
    <physiologicalReaction direction="left-to-right" evidence="8">
        <dbReference type="Rhea" id="RHEA:25322"/>
    </physiologicalReaction>
</comment>
<dbReference type="InterPro" id="IPR025771">
    <property type="entry name" value="Phosphoethanolamine_N-MeTrfase"/>
</dbReference>
<reference evidence="10 11" key="1">
    <citation type="submission" date="2019-12" db="EMBL/GenBank/DDBJ databases">
        <authorList>
            <person name="Alioto T."/>
            <person name="Alioto T."/>
            <person name="Gomez Garrido J."/>
        </authorList>
    </citation>
    <scope>NUCLEOTIDE SEQUENCE [LARGE SCALE GENOMIC DNA]</scope>
</reference>
<evidence type="ECO:0000256" key="5">
    <source>
        <dbReference type="ARBA" id="ARBA00035674"/>
    </source>
</evidence>
<evidence type="ECO:0000259" key="9">
    <source>
        <dbReference type="Pfam" id="PF13649"/>
    </source>
</evidence>
<dbReference type="AlphaFoldDB" id="A0A8S0R1P8"/>
<keyword evidence="11" id="KW-1185">Reference proteome</keyword>
<comment type="pathway">
    <text evidence="1">Phospholipid metabolism; phosphatidylcholine biosynthesis.</text>
</comment>
<accession>A0A8S0R1P8</accession>
<comment type="caution">
    <text evidence="10">The sequence shown here is derived from an EMBL/GenBank/DDBJ whole genome shotgun (WGS) entry which is preliminary data.</text>
</comment>
<evidence type="ECO:0000313" key="11">
    <source>
        <dbReference type="Proteomes" id="UP000594638"/>
    </source>
</evidence>
<evidence type="ECO:0000256" key="2">
    <source>
        <dbReference type="ARBA" id="ARBA00005189"/>
    </source>
</evidence>
<name>A0A8S0R1P8_OLEEU</name>
<dbReference type="Proteomes" id="UP000594638">
    <property type="component" value="Unassembled WGS sequence"/>
</dbReference>
<dbReference type="EC" id="2.1.1.103" evidence="5"/>
<evidence type="ECO:0000256" key="6">
    <source>
        <dbReference type="ARBA" id="ARBA00047619"/>
    </source>
</evidence>